<evidence type="ECO:0000256" key="1">
    <source>
        <dbReference type="ARBA" id="ARBA00004613"/>
    </source>
</evidence>
<dbReference type="GO" id="GO:0005576">
    <property type="term" value="C:extracellular region"/>
    <property type="evidence" value="ECO:0007669"/>
    <property type="project" value="UniProtKB-SubCell"/>
</dbReference>
<evidence type="ECO:0000313" key="10">
    <source>
        <dbReference type="Proteomes" id="UP000289886"/>
    </source>
</evidence>
<dbReference type="Pfam" id="PF06473">
    <property type="entry name" value="FGF-BP1"/>
    <property type="match status" value="1"/>
</dbReference>
<dbReference type="GO" id="GO:0019838">
    <property type="term" value="F:growth factor binding"/>
    <property type="evidence" value="ECO:0007669"/>
    <property type="project" value="UniProtKB-KW"/>
</dbReference>
<keyword evidence="4 8" id="KW-0732">Signal</keyword>
<evidence type="ECO:0000256" key="3">
    <source>
        <dbReference type="ARBA" id="ARBA00022525"/>
    </source>
</evidence>
<reference evidence="9 10" key="1">
    <citation type="submission" date="2019-01" db="EMBL/GenBank/DDBJ databases">
        <title>Draft Genome and Complete Hox-Cluster Characterization of the Sterlet Sturgeon (Acipenser ruthenus).</title>
        <authorList>
            <person name="Wei Q."/>
        </authorList>
    </citation>
    <scope>NUCLEOTIDE SEQUENCE [LARGE SCALE GENOMIC DNA]</scope>
    <source>
        <strain evidence="9">WHYD16114868_AA</strain>
        <tissue evidence="9">Blood</tissue>
    </source>
</reference>
<feature type="chain" id="PRO_5019044773" evidence="8">
    <location>
        <begin position="24"/>
        <end position="367"/>
    </location>
</feature>
<dbReference type="GO" id="GO:0007267">
    <property type="term" value="P:cell-cell signaling"/>
    <property type="evidence" value="ECO:0007669"/>
    <property type="project" value="TreeGrafter"/>
</dbReference>
<evidence type="ECO:0000313" key="9">
    <source>
        <dbReference type="EMBL" id="RXM34739.1"/>
    </source>
</evidence>
<keyword evidence="3" id="KW-0964">Secreted</keyword>
<feature type="region of interest" description="Disordered" evidence="7">
    <location>
        <begin position="167"/>
        <end position="190"/>
    </location>
</feature>
<keyword evidence="5" id="KW-1015">Disulfide bond</keyword>
<dbReference type="PANTHER" id="PTHR15258">
    <property type="entry name" value="FGF BINDING PROTEIN-RELATED"/>
    <property type="match status" value="1"/>
</dbReference>
<evidence type="ECO:0000256" key="7">
    <source>
        <dbReference type="SAM" id="MobiDB-lite"/>
    </source>
</evidence>
<comment type="caution">
    <text evidence="9">The sequence shown here is derived from an EMBL/GenBank/DDBJ whole genome shotgun (WGS) entry which is preliminary data.</text>
</comment>
<organism evidence="9 10">
    <name type="scientific">Acipenser ruthenus</name>
    <name type="common">Sterlet sturgeon</name>
    <dbReference type="NCBI Taxonomy" id="7906"/>
    <lineage>
        <taxon>Eukaryota</taxon>
        <taxon>Metazoa</taxon>
        <taxon>Chordata</taxon>
        <taxon>Craniata</taxon>
        <taxon>Vertebrata</taxon>
        <taxon>Euteleostomi</taxon>
        <taxon>Actinopterygii</taxon>
        <taxon>Chondrostei</taxon>
        <taxon>Acipenseriformes</taxon>
        <taxon>Acipenseridae</taxon>
        <taxon>Acipenser</taxon>
    </lineage>
</organism>
<evidence type="ECO:0000256" key="5">
    <source>
        <dbReference type="ARBA" id="ARBA00023157"/>
    </source>
</evidence>
<comment type="similarity">
    <text evidence="2">Belongs to the fibroblast growth factor-binding protein family.</text>
</comment>
<sequence length="367" mass="40469">MVKNTALILAILCLAQLLLVAECEKQEGGKRRKKEGKDKSQSNGQEGHHPEKHDAAPKEKKERGQKSSMQGKFTTKDKAQCTWAVAEGDTFSLRMNCNKGEESYSCEYVGRPSACTQYASNSKSYWKQISRALKKHKNPCQHEASVVKAGMCKNAPKDSHFKLNTLSTGKQNTPSSVPGNAPAPSLIPKGKNCTESIDQKKLAEEYCNGSWSSLCTFFISMYLGRQFEMIAHNGTQYNLAHVLVHRERETVQSQAPTWGSTVPQPQSGGFHGKFDGTSSWEAFYYVFEAIGEANGWMGLVAALGGKARNCVLTIPLHERTNAVALAAILDQQYGLAPYQVAQSTQLWERCRQPRESLGAMGNDIKAL</sequence>
<dbReference type="InterPro" id="IPR010510">
    <property type="entry name" value="FGF1-bd"/>
</dbReference>
<dbReference type="Proteomes" id="UP000289886">
    <property type="component" value="Unassembled WGS sequence"/>
</dbReference>
<feature type="compositionally biased region" description="Basic and acidic residues" evidence="7">
    <location>
        <begin position="26"/>
        <end position="65"/>
    </location>
</feature>
<evidence type="ECO:0000256" key="2">
    <source>
        <dbReference type="ARBA" id="ARBA00008326"/>
    </source>
</evidence>
<proteinExistence type="inferred from homology"/>
<dbReference type="PANTHER" id="PTHR15258:SF2">
    <property type="entry name" value="FIBROBLAST GROWTH FACTOR-BINDING PROTEIN 1"/>
    <property type="match status" value="1"/>
</dbReference>
<feature type="signal peptide" evidence="8">
    <location>
        <begin position="1"/>
        <end position="23"/>
    </location>
</feature>
<feature type="compositionally biased region" description="Polar residues" evidence="7">
    <location>
        <begin position="167"/>
        <end position="178"/>
    </location>
</feature>
<gene>
    <name evidence="9" type="ORF">EOD39_13783</name>
</gene>
<dbReference type="EMBL" id="SCEB01214543">
    <property type="protein sequence ID" value="RXM34739.1"/>
    <property type="molecule type" value="Genomic_DNA"/>
</dbReference>
<keyword evidence="6" id="KW-0340">Growth factor binding</keyword>
<dbReference type="AlphaFoldDB" id="A0A444UHU2"/>
<evidence type="ECO:0000256" key="6">
    <source>
        <dbReference type="ARBA" id="ARBA00023183"/>
    </source>
</evidence>
<accession>A0A444UHU2</accession>
<feature type="region of interest" description="Disordered" evidence="7">
    <location>
        <begin position="26"/>
        <end position="74"/>
    </location>
</feature>
<evidence type="ECO:0000256" key="4">
    <source>
        <dbReference type="ARBA" id="ARBA00022729"/>
    </source>
</evidence>
<protein>
    <submittedName>
        <fullName evidence="9">Fibroblast growth factor-binding protein 1</fullName>
    </submittedName>
</protein>
<evidence type="ECO:0000256" key="8">
    <source>
        <dbReference type="SAM" id="SignalP"/>
    </source>
</evidence>
<name>A0A444UHU2_ACIRT</name>
<keyword evidence="10" id="KW-1185">Reference proteome</keyword>
<comment type="subcellular location">
    <subcellularLocation>
        <location evidence="1">Secreted</location>
    </subcellularLocation>
</comment>